<evidence type="ECO:0000256" key="1">
    <source>
        <dbReference type="ARBA" id="ARBA00004141"/>
    </source>
</evidence>
<evidence type="ECO:0000256" key="5">
    <source>
        <dbReference type="ARBA" id="ARBA00023122"/>
    </source>
</evidence>
<evidence type="ECO:0000256" key="8">
    <source>
        <dbReference type="PROSITE-ProRule" id="PRU01193"/>
    </source>
</evidence>
<dbReference type="SUPFAM" id="SSF54631">
    <property type="entry name" value="CBS-domain pair"/>
    <property type="match status" value="1"/>
</dbReference>
<dbReference type="Pfam" id="PF01595">
    <property type="entry name" value="CNNM"/>
    <property type="match status" value="1"/>
</dbReference>
<keyword evidence="6 8" id="KW-0472">Membrane</keyword>
<name>A0A1Z1FC05_9SPHN</name>
<dbReference type="RefSeq" id="WP_066845641.1">
    <property type="nucleotide sequence ID" value="NZ_CP019602.1"/>
</dbReference>
<feature type="domain" description="CBS" evidence="10">
    <location>
        <begin position="290"/>
        <end position="348"/>
    </location>
</feature>
<feature type="transmembrane region" description="Helical" evidence="9">
    <location>
        <begin position="90"/>
        <end position="107"/>
    </location>
</feature>
<evidence type="ECO:0000313" key="12">
    <source>
        <dbReference type="EMBL" id="ARU16368.1"/>
    </source>
</evidence>
<dbReference type="PANTHER" id="PTHR22777">
    <property type="entry name" value="HEMOLYSIN-RELATED"/>
    <property type="match status" value="1"/>
</dbReference>
<evidence type="ECO:0000259" key="10">
    <source>
        <dbReference type="PROSITE" id="PS51371"/>
    </source>
</evidence>
<dbReference type="GO" id="GO:0005886">
    <property type="term" value="C:plasma membrane"/>
    <property type="evidence" value="ECO:0007669"/>
    <property type="project" value="TreeGrafter"/>
</dbReference>
<feature type="transmembrane region" description="Helical" evidence="9">
    <location>
        <begin position="119"/>
        <end position="139"/>
    </location>
</feature>
<dbReference type="KEGG" id="cman:A9D14_09415"/>
<evidence type="ECO:0000259" key="11">
    <source>
        <dbReference type="PROSITE" id="PS51846"/>
    </source>
</evidence>
<keyword evidence="3" id="KW-0677">Repeat</keyword>
<evidence type="ECO:0000256" key="4">
    <source>
        <dbReference type="ARBA" id="ARBA00022989"/>
    </source>
</evidence>
<evidence type="ECO:0000256" key="6">
    <source>
        <dbReference type="ARBA" id="ARBA00023136"/>
    </source>
</evidence>
<organism evidence="12 13">
    <name type="scientific">Croceicoccus marinus</name>
    <dbReference type="NCBI Taxonomy" id="450378"/>
    <lineage>
        <taxon>Bacteria</taxon>
        <taxon>Pseudomonadati</taxon>
        <taxon>Pseudomonadota</taxon>
        <taxon>Alphaproteobacteria</taxon>
        <taxon>Sphingomonadales</taxon>
        <taxon>Erythrobacteraceae</taxon>
        <taxon>Croceicoccus</taxon>
    </lineage>
</organism>
<evidence type="ECO:0000313" key="13">
    <source>
        <dbReference type="Proteomes" id="UP000195807"/>
    </source>
</evidence>
<keyword evidence="13" id="KW-1185">Reference proteome</keyword>
<keyword evidence="4 8" id="KW-1133">Transmembrane helix</keyword>
<dbReference type="CDD" id="cd04590">
    <property type="entry name" value="CBS_pair_CorC_HlyC_assoc"/>
    <property type="match status" value="1"/>
</dbReference>
<evidence type="ECO:0000256" key="9">
    <source>
        <dbReference type="SAM" id="Phobius"/>
    </source>
</evidence>
<dbReference type="InterPro" id="IPR044751">
    <property type="entry name" value="Ion_transp-like_CBS"/>
</dbReference>
<comment type="subcellular location">
    <subcellularLocation>
        <location evidence="1">Membrane</location>
        <topology evidence="1">Multi-pass membrane protein</topology>
    </subcellularLocation>
</comment>
<protein>
    <recommendedName>
        <fullName evidence="14">HlyC/CorC family transporter</fullName>
    </recommendedName>
</protein>
<gene>
    <name evidence="12" type="ORF">A9D14_09415</name>
</gene>
<dbReference type="PANTHER" id="PTHR22777:SF4">
    <property type="entry name" value="UPF0053 PROTEIN SLL1254"/>
    <property type="match status" value="1"/>
</dbReference>
<dbReference type="STRING" id="450378.GCA_001661675_01893"/>
<dbReference type="AlphaFoldDB" id="A0A1Z1FC05"/>
<proteinExistence type="predicted"/>
<feature type="domain" description="CNNM transmembrane" evidence="11">
    <location>
        <begin position="1"/>
        <end position="180"/>
    </location>
</feature>
<dbReference type="OrthoDB" id="9797674at2"/>
<keyword evidence="2 8" id="KW-0812">Transmembrane</keyword>
<accession>A0A1Z1FC05</accession>
<dbReference type="InterPro" id="IPR046342">
    <property type="entry name" value="CBS_dom_sf"/>
</dbReference>
<evidence type="ECO:0008006" key="14">
    <source>
        <dbReference type="Google" id="ProtNLM"/>
    </source>
</evidence>
<dbReference type="InterPro" id="IPR000644">
    <property type="entry name" value="CBS_dom"/>
</dbReference>
<keyword evidence="5 7" id="KW-0129">CBS domain</keyword>
<dbReference type="Proteomes" id="UP000195807">
    <property type="component" value="Chromosome"/>
</dbReference>
<dbReference type="InterPro" id="IPR002550">
    <property type="entry name" value="CNNM"/>
</dbReference>
<dbReference type="PROSITE" id="PS51846">
    <property type="entry name" value="CNNM"/>
    <property type="match status" value="1"/>
</dbReference>
<evidence type="ECO:0000256" key="2">
    <source>
        <dbReference type="ARBA" id="ARBA00022692"/>
    </source>
</evidence>
<evidence type="ECO:0000256" key="3">
    <source>
        <dbReference type="ARBA" id="ARBA00022737"/>
    </source>
</evidence>
<dbReference type="Pfam" id="PF00571">
    <property type="entry name" value="CBS"/>
    <property type="match status" value="2"/>
</dbReference>
<evidence type="ECO:0000256" key="7">
    <source>
        <dbReference type="PROSITE-ProRule" id="PRU00703"/>
    </source>
</evidence>
<reference evidence="12 13" key="1">
    <citation type="submission" date="2017-01" db="EMBL/GenBank/DDBJ databases">
        <title>Complete genome sequence of esterase-producing bacterium Croceicoccus marinus E4A9.</title>
        <authorList>
            <person name="Wu Y.-H."/>
            <person name="Cheng H."/>
            <person name="Xu L."/>
            <person name="Huo Y.-Y."/>
            <person name="Wang C.-S."/>
            <person name="Xu X.-W."/>
        </authorList>
    </citation>
    <scope>NUCLEOTIDE SEQUENCE [LARGE SCALE GENOMIC DNA]</scope>
    <source>
        <strain evidence="12 13">E4A9</strain>
    </source>
</reference>
<sequence length="389" mass="41983">MALLIFYIALALCVSFLCSILESSLLTITPSQVRTAEEQGAKWASRVKQLKDDIERPLAAILTLNTIAHTMGAAGAGAQYAALYGGGGEAVFAAILTLAILVVTEIIPKTIGARYARALAPFSAWILPIMIKCLAPLVWASRQLTRIITMGRAADIPQHREEILAVASLGQASGQIDSSEVRFMQNMLQLNALKVSDVMTPRTVVFTLSREVMLEEFARRIREVPFTRIPVYADNADEIAGFVIKHEVLSLLLDGGRGGGGADGQGAAGQGVAGQGVDEQGAGGRGIVSLIRPLPRVLDESTVDRLFHRMIAEHHHIMAVVDEYGTFLGLVTLEDVLETIFGFEIVDELDEVPDLQEYARELSRRRAARTGPVARQREALATGEGEGIS</sequence>
<dbReference type="EMBL" id="CP019602">
    <property type="protein sequence ID" value="ARU16368.1"/>
    <property type="molecule type" value="Genomic_DNA"/>
</dbReference>
<dbReference type="PROSITE" id="PS51371">
    <property type="entry name" value="CBS"/>
    <property type="match status" value="1"/>
</dbReference>
<dbReference type="Gene3D" id="3.10.580.10">
    <property type="entry name" value="CBS-domain"/>
    <property type="match status" value="1"/>
</dbReference>